<dbReference type="InterPro" id="IPR014284">
    <property type="entry name" value="RNA_pol_sigma-70_dom"/>
</dbReference>
<reference evidence="9" key="1">
    <citation type="submission" date="2020-10" db="EMBL/GenBank/DDBJ databases">
        <authorList>
            <person name="Kadnikov V."/>
            <person name="Beletsky A.V."/>
            <person name="Mardanov A.V."/>
            <person name="Karnachuk O.V."/>
            <person name="Ravin N.V."/>
        </authorList>
    </citation>
    <scope>NUCLEOTIDE SEQUENCE</scope>
    <source>
        <strain evidence="9">Bu02</strain>
    </source>
</reference>
<dbReference type="InterPro" id="IPR036388">
    <property type="entry name" value="WH-like_DNA-bd_sf"/>
</dbReference>
<comment type="function">
    <text evidence="7">Sigma factors are initiation factors that promote the attachment of RNA polymerase to specific initiation sites and are then released.</text>
</comment>
<dbReference type="InterPro" id="IPR007627">
    <property type="entry name" value="RNA_pol_sigma70_r2"/>
</dbReference>
<dbReference type="GO" id="GO:0016987">
    <property type="term" value="F:sigma factor activity"/>
    <property type="evidence" value="ECO:0007669"/>
    <property type="project" value="UniProtKB-KW"/>
</dbReference>
<dbReference type="NCBIfam" id="TIGR02937">
    <property type="entry name" value="sigma70-ECF"/>
    <property type="match status" value="1"/>
</dbReference>
<dbReference type="GO" id="GO:0003677">
    <property type="term" value="F:DNA binding"/>
    <property type="evidence" value="ECO:0007669"/>
    <property type="project" value="UniProtKB-KW"/>
</dbReference>
<protein>
    <recommendedName>
        <fullName evidence="7">RNA polymerase sigma factor</fullName>
    </recommendedName>
</protein>
<evidence type="ECO:0000256" key="6">
    <source>
        <dbReference type="ARBA" id="ARBA00023163"/>
    </source>
</evidence>
<dbReference type="GO" id="GO:0006352">
    <property type="term" value="P:DNA-templated transcription initiation"/>
    <property type="evidence" value="ECO:0007669"/>
    <property type="project" value="InterPro"/>
</dbReference>
<dbReference type="InterPro" id="IPR013324">
    <property type="entry name" value="RNA_pol_sigma_r3/r4-like"/>
</dbReference>
<evidence type="ECO:0000256" key="2">
    <source>
        <dbReference type="ARBA" id="ARBA00022969"/>
    </source>
</evidence>
<dbReference type="EMBL" id="CP062796">
    <property type="protein sequence ID" value="QUL98899.1"/>
    <property type="molecule type" value="Genomic_DNA"/>
</dbReference>
<accession>A0AAT9LCU2</accession>
<dbReference type="GO" id="GO:0030435">
    <property type="term" value="P:sporulation resulting in formation of a cellular spore"/>
    <property type="evidence" value="ECO:0007669"/>
    <property type="project" value="UniProtKB-KW"/>
</dbReference>
<keyword evidence="6 7" id="KW-0804">Transcription</keyword>
<dbReference type="Pfam" id="PF04542">
    <property type="entry name" value="Sigma70_r2"/>
    <property type="match status" value="1"/>
</dbReference>
<evidence type="ECO:0000256" key="7">
    <source>
        <dbReference type="RuleBase" id="RU362124"/>
    </source>
</evidence>
<dbReference type="PANTHER" id="PTHR30385:SF4">
    <property type="entry name" value="RNA POLYMERASE SIGMA-E FACTOR"/>
    <property type="match status" value="1"/>
</dbReference>
<dbReference type="InterPro" id="IPR007630">
    <property type="entry name" value="RNA_pol_sigma70_r4"/>
</dbReference>
<dbReference type="InterPro" id="IPR001387">
    <property type="entry name" value="Cro/C1-type_HTH"/>
</dbReference>
<dbReference type="InterPro" id="IPR000943">
    <property type="entry name" value="RNA_pol_sigma70"/>
</dbReference>
<organism evidence="9">
    <name type="scientific">Candidatus Fermentithermobacillus carboniphilus</name>
    <dbReference type="NCBI Taxonomy" id="3085328"/>
    <lineage>
        <taxon>Bacteria</taxon>
        <taxon>Bacillati</taxon>
        <taxon>Bacillota</taxon>
        <taxon>Candidatus Fermentithermobacillia</taxon>
        <taxon>Candidatus Fermentithermobacillales</taxon>
        <taxon>Candidatus Fermentithermobacillaceae</taxon>
        <taxon>Candidatus Fermentithermobacillus</taxon>
    </lineage>
</organism>
<proteinExistence type="inferred from homology"/>
<dbReference type="PANTHER" id="PTHR30385">
    <property type="entry name" value="SIGMA FACTOR F FLAGELLAR"/>
    <property type="match status" value="1"/>
</dbReference>
<evidence type="ECO:0000256" key="1">
    <source>
        <dbReference type="ARBA" id="ARBA00007788"/>
    </source>
</evidence>
<dbReference type="PROSITE" id="PS00715">
    <property type="entry name" value="SIGMA70_1"/>
    <property type="match status" value="1"/>
</dbReference>
<gene>
    <name evidence="9" type="ORF">IMF26_02160</name>
</gene>
<dbReference type="PRINTS" id="PR00046">
    <property type="entry name" value="SIGMA70FCT"/>
</dbReference>
<sequence>MLVDETIFHRIRNGDLRARDEFFNANTGLIWACVNRYAGLLDKEDLFQLGAIGLLKAIDRFDPSYGVSFSTYAVPLIMGEMRRYLRDTSQVKVSRRLKEIALSARKLAEEKRSSSGREPSAEEVAKEMGLDVDVLCQALDATSPVLYLDDLAAGQDLAVSDYESAVEEPFLERFDLNDALGRLEPQLRSIIEGRFFAGKTQYELSEELGISQAHVSRLEKKALFILRRFLEGAGGEFKDLQGGNTTGRREKRDSR</sequence>
<reference evidence="9" key="2">
    <citation type="journal article" date="2023" name="Biology">
        <title>Prokaryotic Life Associated with Coal-Fire Gas Vents Revealed by Metagenomics.</title>
        <authorList>
            <person name="Kadnikov V.V."/>
            <person name="Mardanov A.V."/>
            <person name="Beletsky A.V."/>
            <person name="Karnachuk O.V."/>
            <person name="Ravin N.V."/>
        </authorList>
    </citation>
    <scope>NUCLEOTIDE SEQUENCE</scope>
    <source>
        <strain evidence="9">Bu02</strain>
    </source>
</reference>
<dbReference type="SUPFAM" id="SSF88659">
    <property type="entry name" value="Sigma3 and sigma4 domains of RNA polymerase sigma factors"/>
    <property type="match status" value="2"/>
</dbReference>
<dbReference type="KEGG" id="fcz:IMF26_02160"/>
<dbReference type="PROSITE" id="PS50943">
    <property type="entry name" value="HTH_CROC1"/>
    <property type="match status" value="1"/>
</dbReference>
<dbReference type="AlphaFoldDB" id="A0AAT9LCU2"/>
<name>A0AAT9LCU2_9FIRM</name>
<evidence type="ECO:0000256" key="5">
    <source>
        <dbReference type="ARBA" id="ARBA00023125"/>
    </source>
</evidence>
<keyword evidence="3 7" id="KW-0805">Transcription regulation</keyword>
<keyword evidence="4 7" id="KW-0731">Sigma factor</keyword>
<dbReference type="Gene3D" id="1.10.10.10">
    <property type="entry name" value="Winged helix-like DNA-binding domain superfamily/Winged helix DNA-binding domain"/>
    <property type="match status" value="2"/>
</dbReference>
<dbReference type="SUPFAM" id="SSF88946">
    <property type="entry name" value="Sigma2 domain of RNA polymerase sigma factors"/>
    <property type="match status" value="1"/>
</dbReference>
<keyword evidence="5 7" id="KW-0238">DNA-binding</keyword>
<dbReference type="Gene3D" id="1.20.120.1810">
    <property type="match status" value="1"/>
</dbReference>
<dbReference type="InterPro" id="IPR013325">
    <property type="entry name" value="RNA_pol_sigma_r2"/>
</dbReference>
<evidence type="ECO:0000259" key="8">
    <source>
        <dbReference type="PROSITE" id="PS50943"/>
    </source>
</evidence>
<evidence type="ECO:0000256" key="4">
    <source>
        <dbReference type="ARBA" id="ARBA00023082"/>
    </source>
</evidence>
<evidence type="ECO:0000313" key="9">
    <source>
        <dbReference type="EMBL" id="QUL98899.1"/>
    </source>
</evidence>
<comment type="similarity">
    <text evidence="1 7">Belongs to the sigma-70 factor family.</text>
</comment>
<dbReference type="Pfam" id="PF04545">
    <property type="entry name" value="Sigma70_r4"/>
    <property type="match status" value="1"/>
</dbReference>
<dbReference type="PROSITE" id="PS00716">
    <property type="entry name" value="SIGMA70_2"/>
    <property type="match status" value="1"/>
</dbReference>
<dbReference type="CDD" id="cd06171">
    <property type="entry name" value="Sigma70_r4"/>
    <property type="match status" value="1"/>
</dbReference>
<keyword evidence="2" id="KW-0749">Sporulation</keyword>
<evidence type="ECO:0000256" key="3">
    <source>
        <dbReference type="ARBA" id="ARBA00023015"/>
    </source>
</evidence>
<feature type="domain" description="HTH cro/C1-type" evidence="8">
    <location>
        <begin position="197"/>
        <end position="220"/>
    </location>
</feature>